<protein>
    <submittedName>
        <fullName evidence="1">Uncharacterized protein</fullName>
    </submittedName>
</protein>
<reference evidence="1 2" key="1">
    <citation type="submission" date="2017-03" db="EMBL/GenBank/DDBJ databases">
        <title>Lifting the veil on microbial sulfur biogeochemistry in mining wastewaters.</title>
        <authorList>
            <person name="Kantor R.S."/>
            <person name="Colenbrander Nelson T."/>
            <person name="Marshall S."/>
            <person name="Bennett D."/>
            <person name="Apte S."/>
            <person name="Camacho D."/>
            <person name="Thomas B.C."/>
            <person name="Warren L.A."/>
            <person name="Banfield J.F."/>
        </authorList>
    </citation>
    <scope>NUCLEOTIDE SEQUENCE [LARGE SCALE GENOMIC DNA]</scope>
    <source>
        <strain evidence="1">32-67-7</strain>
    </source>
</reference>
<gene>
    <name evidence="1" type="ORF">B7Z12_18415</name>
</gene>
<sequence length="73" mass="8014">MQIISNAAADNAAYFAAVACAERRALHSYFDQHVIQDDELGYLAIDEGDYGALGQPMIDRIVYTARGGMPDEF</sequence>
<dbReference type="AlphaFoldDB" id="A0A258CUZ4"/>
<dbReference type="EMBL" id="NCDQ01000418">
    <property type="protein sequence ID" value="OYW99245.1"/>
    <property type="molecule type" value="Genomic_DNA"/>
</dbReference>
<organism evidence="1 2">
    <name type="scientific">Caulobacter vibrioides</name>
    <name type="common">Caulobacter crescentus</name>
    <dbReference type="NCBI Taxonomy" id="155892"/>
    <lineage>
        <taxon>Bacteria</taxon>
        <taxon>Pseudomonadati</taxon>
        <taxon>Pseudomonadota</taxon>
        <taxon>Alphaproteobacteria</taxon>
        <taxon>Caulobacterales</taxon>
        <taxon>Caulobacteraceae</taxon>
        <taxon>Caulobacter</taxon>
    </lineage>
</organism>
<name>A0A258CUZ4_CAUVI</name>
<comment type="caution">
    <text evidence="1">The sequence shown here is derived from an EMBL/GenBank/DDBJ whole genome shotgun (WGS) entry which is preliminary data.</text>
</comment>
<evidence type="ECO:0000313" key="2">
    <source>
        <dbReference type="Proteomes" id="UP000215616"/>
    </source>
</evidence>
<accession>A0A258CUZ4</accession>
<evidence type="ECO:0000313" key="1">
    <source>
        <dbReference type="EMBL" id="OYW99245.1"/>
    </source>
</evidence>
<dbReference type="Proteomes" id="UP000215616">
    <property type="component" value="Unassembled WGS sequence"/>
</dbReference>
<proteinExistence type="predicted"/>